<dbReference type="SUPFAM" id="SSF48371">
    <property type="entry name" value="ARM repeat"/>
    <property type="match status" value="2"/>
</dbReference>
<dbReference type="GO" id="GO:0005634">
    <property type="term" value="C:nucleus"/>
    <property type="evidence" value="ECO:0007669"/>
    <property type="project" value="TreeGrafter"/>
</dbReference>
<evidence type="ECO:0000256" key="3">
    <source>
        <dbReference type="PROSITE-ProRule" id="PRU00103"/>
    </source>
</evidence>
<proteinExistence type="inferred from homology"/>
<feature type="repeat" description="HEAT" evidence="3">
    <location>
        <begin position="389"/>
        <end position="427"/>
    </location>
</feature>
<dbReference type="Pfam" id="PF02985">
    <property type="entry name" value="HEAT"/>
    <property type="match status" value="3"/>
</dbReference>
<dbReference type="GO" id="GO:0005829">
    <property type="term" value="C:cytosol"/>
    <property type="evidence" value="ECO:0007669"/>
    <property type="project" value="TreeGrafter"/>
</dbReference>
<dbReference type="Gene3D" id="1.25.10.10">
    <property type="entry name" value="Leucine-rich Repeat Variant"/>
    <property type="match status" value="2"/>
</dbReference>
<feature type="repeat" description="HEAT" evidence="3">
    <location>
        <begin position="544"/>
        <end position="582"/>
    </location>
</feature>
<evidence type="ECO:0000313" key="5">
    <source>
        <dbReference type="Proteomes" id="UP000095280"/>
    </source>
</evidence>
<dbReference type="AlphaFoldDB" id="A0A1I8H4X3"/>
<comment type="similarity">
    <text evidence="2">Belongs to the phosphatase 2A regulatory subunit A family.</text>
</comment>
<dbReference type="Proteomes" id="UP000095280">
    <property type="component" value="Unplaced"/>
</dbReference>
<dbReference type="InterPro" id="IPR054573">
    <property type="entry name" value="PP2A/SF3B1-like_HEAT"/>
</dbReference>
<dbReference type="PANTHER" id="PTHR10648:SF4">
    <property type="entry name" value="PROTEIN PHOSPHATASE 2 (FORMERLY 2A), REGULATORY SUBUNIT A, BETA ISOFORM-RELATED"/>
    <property type="match status" value="1"/>
</dbReference>
<dbReference type="InterPro" id="IPR051023">
    <property type="entry name" value="PP2A_Regulatory_Subunit_A"/>
</dbReference>
<feature type="repeat" description="HEAT" evidence="3">
    <location>
        <begin position="816"/>
        <end position="854"/>
    </location>
</feature>
<dbReference type="Pfam" id="PF22646">
    <property type="entry name" value="PPP2R1A-like_HEAT"/>
    <property type="match status" value="1"/>
</dbReference>
<dbReference type="PROSITE" id="PS50077">
    <property type="entry name" value="HEAT_REPEAT"/>
    <property type="match status" value="10"/>
</dbReference>
<reference evidence="6" key="1">
    <citation type="submission" date="2016-11" db="UniProtKB">
        <authorList>
            <consortium name="WormBaseParasite"/>
        </authorList>
    </citation>
    <scope>IDENTIFICATION</scope>
</reference>
<evidence type="ECO:0000259" key="4">
    <source>
        <dbReference type="Pfam" id="PF22646"/>
    </source>
</evidence>
<dbReference type="FunFam" id="1.25.10.10:FF:000011">
    <property type="entry name" value="Serine/threonine-protein phosphatase 2A regulatory subunit A alpha isoform"/>
    <property type="match status" value="1"/>
</dbReference>
<feature type="domain" description="Phosphatase PP2A regulatory subunit A/Splicing factor 3B subunit 1-like HEAT repeat" evidence="4">
    <location>
        <begin position="584"/>
        <end position="652"/>
    </location>
</feature>
<feature type="repeat" description="HEAT" evidence="3">
    <location>
        <begin position="660"/>
        <end position="696"/>
    </location>
</feature>
<dbReference type="InterPro" id="IPR021133">
    <property type="entry name" value="HEAT_type_2"/>
</dbReference>
<evidence type="ECO:0000256" key="1">
    <source>
        <dbReference type="ARBA" id="ARBA00022737"/>
    </source>
</evidence>
<dbReference type="InterPro" id="IPR000357">
    <property type="entry name" value="HEAT"/>
</dbReference>
<dbReference type="PANTHER" id="PTHR10648">
    <property type="entry name" value="SERINE/THREONINE-PROTEIN PHOSPHATASE PP2A 65 KDA REGULATORY SUBUNIT"/>
    <property type="match status" value="1"/>
</dbReference>
<keyword evidence="5" id="KW-1185">Reference proteome</keyword>
<evidence type="ECO:0000313" key="6">
    <source>
        <dbReference type="WBParaSite" id="maker-uti_cns_0004303-snap-gene-0.7-mRNA-1"/>
    </source>
</evidence>
<feature type="repeat" description="HEAT" evidence="3">
    <location>
        <begin position="312"/>
        <end position="350"/>
    </location>
</feature>
<evidence type="ECO:0000256" key="2">
    <source>
        <dbReference type="ARBA" id="ARBA00038332"/>
    </source>
</evidence>
<name>A0A1I8H4X3_9PLAT</name>
<dbReference type="GO" id="GO:0000159">
    <property type="term" value="C:protein phosphatase type 2A complex"/>
    <property type="evidence" value="ECO:0007669"/>
    <property type="project" value="TreeGrafter"/>
</dbReference>
<protein>
    <submittedName>
        <fullName evidence="6">TOG domain-containing protein</fullName>
    </submittedName>
</protein>
<dbReference type="Pfam" id="PF13646">
    <property type="entry name" value="HEAT_2"/>
    <property type="match status" value="1"/>
</dbReference>
<sequence>MTATDSANEALYPIAVLTMSYATRDVQLRLNSVKKLSTIALALGLIPFLTDTIYDEDEVLLTLAEQLGTFIALVWRQLPTCSCRHWRAWPLSRRRSYATKLVAELAPSQSGMEAHLCAASSSASQWRLVHLEDVACGLFSVCYDRVGAAVKQQLRQHFSNLATDDTPMVRRAAAGKIGELAQVVEPEFVRSELLPMFKQLMADEQDSDTDKLMMKSLRSAVDDKSWRVRYMVADNDRTAVGSGRGHSALRSVPSPTERSEAEVRAVSASKVRDFCASEAERTNIALNSILPASAQPSRKMTATDSANEALYPIAVLIDELRNEDVQLRLNSVKKLSTIALALGVERTRTELIPFLTDTIYDEDEVLLTLAEQLGTFIALVGGDQFAHVLLPPLESLATVEETVVRDKAVESLRKLAPSHSPADLEAHFVPLVRRLANGDWFTSRTSACGLFSVCYDRVGAAVKQQLRQHFSNLCTDDTPMVRRAAAGKIGELAQVVEPEFVRSELLPMFKQLMADEQDSVRLLAVESAVILARLLGPEDTDKLMMKSLRSAVDDKSWRVRYMVADKLTELQSALGAELTQRYLVEASEAEVRAVSASKVRDFCVNLEASEAERTNIALNSILPAVKDLAGDANQHVKSALASVVMGLSPLLGKEHTVEQLLPLFLTQLKDECPEVRLNIISNLEAVNSVIGIKQLSMSLLPAIVELAEDSKWRVRLAIIQYMPLLASQLGSQFFDEKLNQLCMGWLVDHVFAIREAAVLNLRKLVEAFGSDWALSTVIPKVAELAVDTNYLHRMVCLFCVTELNSACPPDMVRAHLLPIVLKMASDTVPNVRFKVAQTLQQLAASFDAEVFEQQVKPCLDSLAGDADIDVQFFACEALEAIREKF</sequence>
<feature type="repeat" description="HEAT" evidence="3">
    <location>
        <begin position="466"/>
        <end position="504"/>
    </location>
</feature>
<keyword evidence="1" id="KW-0677">Repeat</keyword>
<feature type="repeat" description="HEAT" evidence="3">
    <location>
        <begin position="505"/>
        <end position="543"/>
    </location>
</feature>
<organism evidence="5 6">
    <name type="scientific">Macrostomum lignano</name>
    <dbReference type="NCBI Taxonomy" id="282301"/>
    <lineage>
        <taxon>Eukaryota</taxon>
        <taxon>Metazoa</taxon>
        <taxon>Spiralia</taxon>
        <taxon>Lophotrochozoa</taxon>
        <taxon>Platyhelminthes</taxon>
        <taxon>Rhabditophora</taxon>
        <taxon>Macrostomorpha</taxon>
        <taxon>Macrostomida</taxon>
        <taxon>Macrostomidae</taxon>
        <taxon>Macrostomum</taxon>
    </lineage>
</organism>
<dbReference type="InterPro" id="IPR016024">
    <property type="entry name" value="ARM-type_fold"/>
</dbReference>
<feature type="repeat" description="HEAT" evidence="3">
    <location>
        <begin position="154"/>
        <end position="192"/>
    </location>
</feature>
<accession>A0A1I8H4X3</accession>
<feature type="repeat" description="HEAT" evidence="3">
    <location>
        <begin position="621"/>
        <end position="659"/>
    </location>
</feature>
<dbReference type="GO" id="GO:0019888">
    <property type="term" value="F:protein phosphatase regulator activity"/>
    <property type="evidence" value="ECO:0007669"/>
    <property type="project" value="TreeGrafter"/>
</dbReference>
<dbReference type="InterPro" id="IPR011989">
    <property type="entry name" value="ARM-like"/>
</dbReference>
<feature type="repeat" description="HEAT" evidence="3">
    <location>
        <begin position="699"/>
        <end position="737"/>
    </location>
</feature>
<dbReference type="WBParaSite" id="maker-uti_cns_0004303-snap-gene-0.7-mRNA-1">
    <property type="protein sequence ID" value="maker-uti_cns_0004303-snap-gene-0.7-mRNA-1"/>
    <property type="gene ID" value="maker-uti_cns_0004303-snap-gene-0.7"/>
</dbReference>